<proteinExistence type="predicted"/>
<protein>
    <submittedName>
        <fullName evidence="1">Uncharacterized protein</fullName>
    </submittedName>
</protein>
<organism evidence="1">
    <name type="scientific">Rhizophagus irregularis (strain DAOM 181602 / DAOM 197198 / MUCL 43194)</name>
    <name type="common">Arbuscular mycorrhizal fungus</name>
    <name type="synonym">Glomus intraradices</name>
    <dbReference type="NCBI Taxonomy" id="747089"/>
    <lineage>
        <taxon>Eukaryota</taxon>
        <taxon>Fungi</taxon>
        <taxon>Fungi incertae sedis</taxon>
        <taxon>Mucoromycota</taxon>
        <taxon>Glomeromycotina</taxon>
        <taxon>Glomeromycetes</taxon>
        <taxon>Glomerales</taxon>
        <taxon>Glomeraceae</taxon>
        <taxon>Rhizophagus</taxon>
    </lineage>
</organism>
<gene>
    <name evidence="1" type="ORF">GLOINDRAFT_27260</name>
</gene>
<dbReference type="AlphaFoldDB" id="U9U9P5"/>
<name>U9U9P5_RHIID</name>
<evidence type="ECO:0000313" key="1">
    <source>
        <dbReference type="EMBL" id="ESA12336.1"/>
    </source>
</evidence>
<sequence>MIKMMAKIYQTSLTHIQKSLNHSSLIKVTSIFWNNASIEEKTIYKKLFKRVKNYIFKNNLTRIEQLLSCCW</sequence>
<accession>U9U9P5</accession>
<reference evidence="1" key="1">
    <citation type="submission" date="2013-07" db="EMBL/GenBank/DDBJ databases">
        <title>The genome of an arbuscular mycorrhizal fungus provides insights into the evolution of the oldest plant symbiosis.</title>
        <authorList>
            <consortium name="DOE Joint Genome Institute"/>
            <person name="Tisserant E."/>
            <person name="Malbreil M."/>
            <person name="Kuo A."/>
            <person name="Kohler A."/>
            <person name="Symeonidi A."/>
            <person name="Balestrini R."/>
            <person name="Charron P."/>
            <person name="Duensing N."/>
            <person name="Frei-dit-Frey N."/>
            <person name="Gianinazzi-Pearson V."/>
            <person name="Gilbert B."/>
            <person name="Handa Y."/>
            <person name="Hijri M."/>
            <person name="Kaul R."/>
            <person name="Kawaguchi M."/>
            <person name="Krajinski F."/>
            <person name="Lammers P."/>
            <person name="Lapierre D."/>
            <person name="Masclaux F.G."/>
            <person name="Murat C."/>
            <person name="Morin E."/>
            <person name="Ndikumana S."/>
            <person name="Pagni M."/>
            <person name="Petitpierre D."/>
            <person name="Requena N."/>
            <person name="Rosikiewicz P."/>
            <person name="Riley R."/>
            <person name="Saito K."/>
            <person name="San Clemente H."/>
            <person name="Shapiro H."/>
            <person name="van Tuinen D."/>
            <person name="Becard G."/>
            <person name="Bonfante P."/>
            <person name="Paszkowski U."/>
            <person name="Shachar-Hill Y."/>
            <person name="Young J.P."/>
            <person name="Sanders I.R."/>
            <person name="Henrissat B."/>
            <person name="Rensing S.A."/>
            <person name="Grigoriev I.V."/>
            <person name="Corradi N."/>
            <person name="Roux C."/>
            <person name="Martin F."/>
        </authorList>
    </citation>
    <scope>NUCLEOTIDE SEQUENCE</scope>
    <source>
        <strain evidence="1">DAOM 197198</strain>
    </source>
</reference>
<dbReference type="EMBL" id="KI285039">
    <property type="protein sequence ID" value="ESA12336.1"/>
    <property type="molecule type" value="Genomic_DNA"/>
</dbReference>
<dbReference type="HOGENOM" id="CLU_2741327_0_0_1"/>